<proteinExistence type="predicted"/>
<gene>
    <name evidence="1" type="ORF">O6H91_16G028500</name>
</gene>
<reference evidence="2" key="1">
    <citation type="journal article" date="2024" name="Proc. Natl. Acad. Sci. U.S.A.">
        <title>Extraordinary preservation of gene collinearity over three hundred million years revealed in homosporous lycophytes.</title>
        <authorList>
            <person name="Li C."/>
            <person name="Wickell D."/>
            <person name="Kuo L.Y."/>
            <person name="Chen X."/>
            <person name="Nie B."/>
            <person name="Liao X."/>
            <person name="Peng D."/>
            <person name="Ji J."/>
            <person name="Jenkins J."/>
            <person name="Williams M."/>
            <person name="Shu S."/>
            <person name="Plott C."/>
            <person name="Barry K."/>
            <person name="Rajasekar S."/>
            <person name="Grimwood J."/>
            <person name="Han X."/>
            <person name="Sun S."/>
            <person name="Hou Z."/>
            <person name="He W."/>
            <person name="Dai G."/>
            <person name="Sun C."/>
            <person name="Schmutz J."/>
            <person name="Leebens-Mack J.H."/>
            <person name="Li F.W."/>
            <person name="Wang L."/>
        </authorList>
    </citation>
    <scope>NUCLEOTIDE SEQUENCE [LARGE SCALE GENOMIC DNA]</scope>
    <source>
        <strain evidence="2">cv. PW_Plant_1</strain>
    </source>
</reference>
<sequence length="573" mass="64586">MEVVDDDMNTAKGLDADGLDYMGDNNVDGMQDVEFSDDEIDVDELEKRMWRDRLRLRRIKEQLKARELAGKPKHKQSQEQARRKKMSRAQDAILKYMLKMMEVCKAQGFVYGIIPEKGKPVSGASDNIRAWWKEKVRFDRNGPAAIAKYQAEQNTQLQLQNTRLSKIPSCPITGSSTPRTLLELQDTTLGSLLSALMQHCDPPQRHFPLEKGIPPPWWPSGEEEWWPQIGLSTGQGSPPYKKPHDLKKAWKVAVLTAVIKHMSPDITKIRKLVRQSKCLQDKMTAKESATWLAVLTQEEEASSSQKSTAHNNAIPDRINARVLENTHISEYDVDDGFDSPNRVSFVDEDNALIMPVSSGTRSSSLHSVGDEMEQPVSAQRLFMCPYKECPHHEWRNAFHDRNLRNMHQNSCTHRPIYGSNVQGPINPQPTQQLFLTSSSPEEELVSPNREMDVPFHRDSNTTDTVLRSEYNFAAENPPLPVVAGVYDAGLQGQSLFGQIIGVPESQLGTQPLDLQRNNLGRGCSTPLDSPFSTYDLPTSDTYHSPLDLSIESTHSLGTGFDFLDEDLIWYFGA</sequence>
<keyword evidence="2" id="KW-1185">Reference proteome</keyword>
<protein>
    <submittedName>
        <fullName evidence="1">Uncharacterized protein</fullName>
    </submittedName>
</protein>
<name>A0ACC2BBZ4_DIPCM</name>
<comment type="caution">
    <text evidence="1">The sequence shown here is derived from an EMBL/GenBank/DDBJ whole genome shotgun (WGS) entry which is preliminary data.</text>
</comment>
<organism evidence="1 2">
    <name type="scientific">Diphasiastrum complanatum</name>
    <name type="common">Issler's clubmoss</name>
    <name type="synonym">Lycopodium complanatum</name>
    <dbReference type="NCBI Taxonomy" id="34168"/>
    <lineage>
        <taxon>Eukaryota</taxon>
        <taxon>Viridiplantae</taxon>
        <taxon>Streptophyta</taxon>
        <taxon>Embryophyta</taxon>
        <taxon>Tracheophyta</taxon>
        <taxon>Lycopodiopsida</taxon>
        <taxon>Lycopodiales</taxon>
        <taxon>Lycopodiaceae</taxon>
        <taxon>Lycopodioideae</taxon>
        <taxon>Diphasiastrum</taxon>
    </lineage>
</organism>
<accession>A0ACC2BBZ4</accession>
<evidence type="ECO:0000313" key="1">
    <source>
        <dbReference type="EMBL" id="KAJ7526952.1"/>
    </source>
</evidence>
<dbReference type="Proteomes" id="UP001162992">
    <property type="component" value="Chromosome 16"/>
</dbReference>
<evidence type="ECO:0000313" key="2">
    <source>
        <dbReference type="Proteomes" id="UP001162992"/>
    </source>
</evidence>
<dbReference type="EMBL" id="CM055107">
    <property type="protein sequence ID" value="KAJ7526952.1"/>
    <property type="molecule type" value="Genomic_DNA"/>
</dbReference>